<keyword evidence="2 5" id="KW-0645">Protease</keyword>
<dbReference type="Gene3D" id="2.30.42.10">
    <property type="match status" value="1"/>
</dbReference>
<dbReference type="GO" id="GO:0007165">
    <property type="term" value="P:signal transduction"/>
    <property type="evidence" value="ECO:0007669"/>
    <property type="project" value="TreeGrafter"/>
</dbReference>
<keyword evidence="4 5" id="KW-0720">Serine protease</keyword>
<dbReference type="InterPro" id="IPR001478">
    <property type="entry name" value="PDZ"/>
</dbReference>
<dbReference type="PANTHER" id="PTHR32060">
    <property type="entry name" value="TAIL-SPECIFIC PROTEASE"/>
    <property type="match status" value="1"/>
</dbReference>
<dbReference type="InterPro" id="IPR004447">
    <property type="entry name" value="Peptidase_S41A"/>
</dbReference>
<feature type="transmembrane region" description="Helical" evidence="6">
    <location>
        <begin position="12"/>
        <end position="30"/>
    </location>
</feature>
<dbReference type="Gene3D" id="3.30.750.44">
    <property type="match status" value="1"/>
</dbReference>
<comment type="caution">
    <text evidence="8">The sequence shown here is derived from an EMBL/GenBank/DDBJ whole genome shotgun (WGS) entry which is preliminary data.</text>
</comment>
<evidence type="ECO:0000259" key="7">
    <source>
        <dbReference type="PROSITE" id="PS50106"/>
    </source>
</evidence>
<reference evidence="8 9" key="1">
    <citation type="journal article" date="2016" name="Nat. Commun.">
        <title>Thousands of microbial genomes shed light on interconnected biogeochemical processes in an aquifer system.</title>
        <authorList>
            <person name="Anantharaman K."/>
            <person name="Brown C.T."/>
            <person name="Hug L.A."/>
            <person name="Sharon I."/>
            <person name="Castelle C.J."/>
            <person name="Probst A.J."/>
            <person name="Thomas B.C."/>
            <person name="Singh A."/>
            <person name="Wilkins M.J."/>
            <person name="Karaoz U."/>
            <person name="Brodie E.L."/>
            <person name="Williams K.H."/>
            <person name="Hubbard S.S."/>
            <person name="Banfield J.F."/>
        </authorList>
    </citation>
    <scope>NUCLEOTIDE SEQUENCE [LARGE SCALE GENOMIC DNA]</scope>
</reference>
<keyword evidence="6" id="KW-0472">Membrane</keyword>
<dbReference type="InterPro" id="IPR029045">
    <property type="entry name" value="ClpP/crotonase-like_dom_sf"/>
</dbReference>
<dbReference type="Proteomes" id="UP000178068">
    <property type="component" value="Unassembled WGS sequence"/>
</dbReference>
<dbReference type="GO" id="GO:0008236">
    <property type="term" value="F:serine-type peptidase activity"/>
    <property type="evidence" value="ECO:0007669"/>
    <property type="project" value="UniProtKB-KW"/>
</dbReference>
<evidence type="ECO:0000313" key="8">
    <source>
        <dbReference type="EMBL" id="OGY30286.1"/>
    </source>
</evidence>
<dbReference type="Gene3D" id="3.90.226.10">
    <property type="entry name" value="2-enoyl-CoA Hydratase, Chain A, domain 1"/>
    <property type="match status" value="1"/>
</dbReference>
<dbReference type="InterPro" id="IPR041489">
    <property type="entry name" value="PDZ_6"/>
</dbReference>
<dbReference type="Pfam" id="PF03572">
    <property type="entry name" value="Peptidase_S41"/>
    <property type="match status" value="1"/>
</dbReference>
<evidence type="ECO:0000256" key="2">
    <source>
        <dbReference type="ARBA" id="ARBA00022670"/>
    </source>
</evidence>
<feature type="domain" description="PDZ" evidence="7">
    <location>
        <begin position="104"/>
        <end position="180"/>
    </location>
</feature>
<keyword evidence="6" id="KW-1133">Transmembrane helix</keyword>
<dbReference type="GO" id="GO:0006508">
    <property type="term" value="P:proteolysis"/>
    <property type="evidence" value="ECO:0007669"/>
    <property type="project" value="UniProtKB-KW"/>
</dbReference>
<dbReference type="FunFam" id="2.30.42.10:FF:000063">
    <property type="entry name" value="Peptidase, S41 family"/>
    <property type="match status" value="1"/>
</dbReference>
<dbReference type="PROSITE" id="PS50106">
    <property type="entry name" value="PDZ"/>
    <property type="match status" value="1"/>
</dbReference>
<dbReference type="STRING" id="1802603.A3F35_00370"/>
<dbReference type="InterPro" id="IPR055210">
    <property type="entry name" value="CtpA/B_N"/>
</dbReference>
<accession>A0A1G1WR96</accession>
<name>A0A1G1WR96_9BACT</name>
<dbReference type="Pfam" id="PF22694">
    <property type="entry name" value="CtpB_N-like"/>
    <property type="match status" value="1"/>
</dbReference>
<dbReference type="CDD" id="cd07560">
    <property type="entry name" value="Peptidase_S41_CPP"/>
    <property type="match status" value="1"/>
</dbReference>
<dbReference type="SMART" id="SM00228">
    <property type="entry name" value="PDZ"/>
    <property type="match status" value="1"/>
</dbReference>
<evidence type="ECO:0000256" key="5">
    <source>
        <dbReference type="RuleBase" id="RU004404"/>
    </source>
</evidence>
<dbReference type="AlphaFoldDB" id="A0A1G1WR96"/>
<dbReference type="GO" id="GO:0004175">
    <property type="term" value="F:endopeptidase activity"/>
    <property type="evidence" value="ECO:0007669"/>
    <property type="project" value="TreeGrafter"/>
</dbReference>
<comment type="similarity">
    <text evidence="1 5">Belongs to the peptidase S41A family.</text>
</comment>
<dbReference type="EMBL" id="MHCZ01000009">
    <property type="protein sequence ID" value="OGY30286.1"/>
    <property type="molecule type" value="Genomic_DNA"/>
</dbReference>
<dbReference type="InterPro" id="IPR005151">
    <property type="entry name" value="Tail-specific_protease"/>
</dbReference>
<dbReference type="InterPro" id="IPR036034">
    <property type="entry name" value="PDZ_sf"/>
</dbReference>
<evidence type="ECO:0000256" key="6">
    <source>
        <dbReference type="SAM" id="Phobius"/>
    </source>
</evidence>
<sequence length="407" mass="43195">MLSKIANFINKYYPAAVAGLILFLVGIWVGQNATLGFLKTGSARTPVSLSNRASPSGVTVDFGEFWNVWDKVTKEHLDKKGVDQQKLLYGAIGGLVNSLGDPYTVFLDPENNKSFNSELSGVYEGVGIEIGSKDGRLLVIAPISGSPAGKAGVLASDVIAKIDGKDTSSMTIPDAVKAIRGQAGTNIKLTLLRDGKAIELDLKRAKITVKSVDFVDKGAGVALIKISRFGDTTKDEWSDAINKFVSEGFSKLILDLRNDPGGRLDTAVYVLGEFVKTGTVMVQEEDANGLRQEFKSDREGRLQAVTPVILVNKGSASASEIVAGGLRDLLGSKLVGEKSFGKGTVQKVEDLTKGAGLHITVAKWLTPKGTWVNANGGLSVDFEVKLTEADIASGKDPQLAKALSLVK</sequence>
<dbReference type="Pfam" id="PF17820">
    <property type="entry name" value="PDZ_6"/>
    <property type="match status" value="1"/>
</dbReference>
<proteinExistence type="inferred from homology"/>
<dbReference type="SUPFAM" id="SSF52096">
    <property type="entry name" value="ClpP/crotonase"/>
    <property type="match status" value="1"/>
</dbReference>
<evidence type="ECO:0000313" key="9">
    <source>
        <dbReference type="Proteomes" id="UP000178068"/>
    </source>
</evidence>
<dbReference type="PANTHER" id="PTHR32060:SF30">
    <property type="entry name" value="CARBOXY-TERMINAL PROCESSING PROTEASE CTPA"/>
    <property type="match status" value="1"/>
</dbReference>
<dbReference type="SUPFAM" id="SSF50156">
    <property type="entry name" value="PDZ domain-like"/>
    <property type="match status" value="1"/>
</dbReference>
<protein>
    <recommendedName>
        <fullName evidence="7">PDZ domain-containing protein</fullName>
    </recommendedName>
</protein>
<dbReference type="CDD" id="cd06782">
    <property type="entry name" value="cpPDZ_CPP-like"/>
    <property type="match status" value="1"/>
</dbReference>
<keyword evidence="6" id="KW-0812">Transmembrane</keyword>
<evidence type="ECO:0000256" key="4">
    <source>
        <dbReference type="ARBA" id="ARBA00022825"/>
    </source>
</evidence>
<dbReference type="GO" id="GO:0030288">
    <property type="term" value="C:outer membrane-bounded periplasmic space"/>
    <property type="evidence" value="ECO:0007669"/>
    <property type="project" value="TreeGrafter"/>
</dbReference>
<dbReference type="NCBIfam" id="TIGR00225">
    <property type="entry name" value="prc"/>
    <property type="match status" value="1"/>
</dbReference>
<evidence type="ECO:0000256" key="3">
    <source>
        <dbReference type="ARBA" id="ARBA00022801"/>
    </source>
</evidence>
<keyword evidence="3 5" id="KW-0378">Hydrolase</keyword>
<evidence type="ECO:0000256" key="1">
    <source>
        <dbReference type="ARBA" id="ARBA00009179"/>
    </source>
</evidence>
<gene>
    <name evidence="8" type="ORF">A3F35_00370</name>
</gene>
<dbReference type="SMART" id="SM00245">
    <property type="entry name" value="TSPc"/>
    <property type="match status" value="1"/>
</dbReference>
<organism evidence="8 9">
    <name type="scientific">Candidatus Woykebacteria bacterium RIFCSPHIGHO2_12_FULL_45_10</name>
    <dbReference type="NCBI Taxonomy" id="1802603"/>
    <lineage>
        <taxon>Bacteria</taxon>
        <taxon>Candidatus Woykeibacteriota</taxon>
    </lineage>
</organism>